<evidence type="ECO:0000313" key="4">
    <source>
        <dbReference type="EMBL" id="PTM58761.1"/>
    </source>
</evidence>
<dbReference type="Proteomes" id="UP000241639">
    <property type="component" value="Unassembled WGS sequence"/>
</dbReference>
<dbReference type="PROSITE" id="PS50293">
    <property type="entry name" value="TPR_REGION"/>
    <property type="match status" value="1"/>
</dbReference>
<keyword evidence="5" id="KW-1185">Reference proteome</keyword>
<evidence type="ECO:0000256" key="2">
    <source>
        <dbReference type="ARBA" id="ARBA00022803"/>
    </source>
</evidence>
<dbReference type="AlphaFoldDB" id="A0A2T4ZA42"/>
<dbReference type="Pfam" id="PF07721">
    <property type="entry name" value="TPR_4"/>
    <property type="match status" value="1"/>
</dbReference>
<accession>A0A2T4ZA42</accession>
<organism evidence="4 5">
    <name type="scientific">Desmospora activa DSM 45169</name>
    <dbReference type="NCBI Taxonomy" id="1121389"/>
    <lineage>
        <taxon>Bacteria</taxon>
        <taxon>Bacillati</taxon>
        <taxon>Bacillota</taxon>
        <taxon>Bacilli</taxon>
        <taxon>Bacillales</taxon>
        <taxon>Thermoactinomycetaceae</taxon>
        <taxon>Desmospora</taxon>
    </lineage>
</organism>
<evidence type="ECO:0000313" key="5">
    <source>
        <dbReference type="Proteomes" id="UP000241639"/>
    </source>
</evidence>
<dbReference type="Pfam" id="PF13174">
    <property type="entry name" value="TPR_6"/>
    <property type="match status" value="1"/>
</dbReference>
<dbReference type="GO" id="GO:0042802">
    <property type="term" value="F:identical protein binding"/>
    <property type="evidence" value="ECO:0007669"/>
    <property type="project" value="InterPro"/>
</dbReference>
<feature type="repeat" description="TPR" evidence="3">
    <location>
        <begin position="155"/>
        <end position="188"/>
    </location>
</feature>
<dbReference type="EMBL" id="PZZP01000001">
    <property type="protein sequence ID" value="PTM58761.1"/>
    <property type="molecule type" value="Genomic_DNA"/>
</dbReference>
<evidence type="ECO:0000256" key="3">
    <source>
        <dbReference type="PROSITE-ProRule" id="PRU00339"/>
    </source>
</evidence>
<keyword evidence="2 3" id="KW-0802">TPR repeat</keyword>
<dbReference type="Gene3D" id="1.25.40.10">
    <property type="entry name" value="Tetratricopeptide repeat domain"/>
    <property type="match status" value="2"/>
</dbReference>
<protein>
    <submittedName>
        <fullName evidence="4">Tfp pilus assembly protein PilF</fullName>
    </submittedName>
</protein>
<dbReference type="SUPFAM" id="SSF48452">
    <property type="entry name" value="TPR-like"/>
    <property type="match status" value="3"/>
</dbReference>
<dbReference type="InterPro" id="IPR011990">
    <property type="entry name" value="TPR-like_helical_dom_sf"/>
</dbReference>
<dbReference type="RefSeq" id="WP_107725521.1">
    <property type="nucleotide sequence ID" value="NZ_PZZP01000001.1"/>
</dbReference>
<evidence type="ECO:0000256" key="1">
    <source>
        <dbReference type="ARBA" id="ARBA00022737"/>
    </source>
</evidence>
<dbReference type="PANTHER" id="PTHR45586">
    <property type="entry name" value="TPR REPEAT-CONTAINING PROTEIN PA4667"/>
    <property type="match status" value="1"/>
</dbReference>
<name>A0A2T4ZA42_9BACL</name>
<dbReference type="Pfam" id="PF13432">
    <property type="entry name" value="TPR_16"/>
    <property type="match status" value="1"/>
</dbReference>
<dbReference type="PANTHER" id="PTHR45586:SF1">
    <property type="entry name" value="LIPOPOLYSACCHARIDE ASSEMBLY PROTEIN B"/>
    <property type="match status" value="1"/>
</dbReference>
<reference evidence="4 5" key="1">
    <citation type="submission" date="2018-04" db="EMBL/GenBank/DDBJ databases">
        <title>Genomic Encyclopedia of Archaeal and Bacterial Type Strains, Phase II (KMG-II): from individual species to whole genera.</title>
        <authorList>
            <person name="Goeker M."/>
        </authorList>
    </citation>
    <scope>NUCLEOTIDE SEQUENCE [LARGE SCALE GENOMIC DNA]</scope>
    <source>
        <strain evidence="4 5">DSM 45169</strain>
    </source>
</reference>
<dbReference type="InterPro" id="IPR019734">
    <property type="entry name" value="TPR_rpt"/>
</dbReference>
<dbReference type="SMART" id="SM00028">
    <property type="entry name" value="TPR"/>
    <property type="match status" value="8"/>
</dbReference>
<dbReference type="PROSITE" id="PS50005">
    <property type="entry name" value="TPR"/>
    <property type="match status" value="5"/>
</dbReference>
<feature type="repeat" description="TPR" evidence="3">
    <location>
        <begin position="256"/>
        <end position="289"/>
    </location>
</feature>
<feature type="repeat" description="TPR" evidence="3">
    <location>
        <begin position="396"/>
        <end position="429"/>
    </location>
</feature>
<dbReference type="Pfam" id="PF13181">
    <property type="entry name" value="TPR_8"/>
    <property type="match status" value="1"/>
</dbReference>
<dbReference type="InterPro" id="IPR051012">
    <property type="entry name" value="CellSynth/LPSAsmb/PSIAsmb"/>
</dbReference>
<feature type="repeat" description="TPR" evidence="3">
    <location>
        <begin position="290"/>
        <end position="323"/>
    </location>
</feature>
<dbReference type="Pfam" id="PF14559">
    <property type="entry name" value="TPR_19"/>
    <property type="match status" value="1"/>
</dbReference>
<keyword evidence="1" id="KW-0677">Repeat</keyword>
<gene>
    <name evidence="4" type="ORF">C8J48_1351</name>
</gene>
<proteinExistence type="predicted"/>
<dbReference type="OrthoDB" id="2370959at2"/>
<comment type="caution">
    <text evidence="4">The sequence shown here is derived from an EMBL/GenBank/DDBJ whole genome shotgun (WGS) entry which is preliminary data.</text>
</comment>
<dbReference type="InterPro" id="IPR011717">
    <property type="entry name" value="TPR-4"/>
</dbReference>
<sequence length="464" mass="54607">MRKEWLQHYRERMDLIQAEYPTASPSEQSQMREEVQSIRRWMGELLEGWIALEEGIAVLLQTHPELDGEATEELGEEFWLDERVVRSFRQGQGYYQLKMFQEARPFFGHVVDSEPEFLLGRIYLALSQFQSGQWEEAQRHFELVLKTAEQVPFQTFAHHMLGCVQVKCGREQQAIRHFEQALELDPDHGDSWFNLGTCYYRLKNYHEAIPRFFHALRTSEGDWEAMYYLACCYERLGRWESVAYWRLAAFEEVKQPEMMEEIAHDFEATGDMEGAVKWYRKLLQHDPVKVSGYHGISWHLWQQGEYGEAMALLKKALTLAPNDTDLLFTFVWFRFQAGELDEINHMISQLPTSLANEPLWLVLRSRLHAHRDEWDEAKEIALQVIREADTNGFIRSLGHYQLGRVFLQQQNPGEARQHFRKAIEDVPTWNEPLFFEGLCHWLEGNPDGTRQCWEAIPLTGTTTQ</sequence>
<feature type="repeat" description="TPR" evidence="3">
    <location>
        <begin position="189"/>
        <end position="222"/>
    </location>
</feature>